<keyword evidence="1" id="KW-0812">Transmembrane</keyword>
<evidence type="ECO:0000313" key="3">
    <source>
        <dbReference type="Proteomes" id="UP000238954"/>
    </source>
</evidence>
<organism evidence="2 3">
    <name type="scientific">Sphingopyxis lindanitolerans</name>
    <dbReference type="NCBI Taxonomy" id="2054227"/>
    <lineage>
        <taxon>Bacteria</taxon>
        <taxon>Pseudomonadati</taxon>
        <taxon>Pseudomonadota</taxon>
        <taxon>Alphaproteobacteria</taxon>
        <taxon>Sphingomonadales</taxon>
        <taxon>Sphingomonadaceae</taxon>
        <taxon>Sphingopyxis</taxon>
    </lineage>
</organism>
<keyword evidence="1" id="KW-1133">Transmembrane helix</keyword>
<dbReference type="Proteomes" id="UP000238954">
    <property type="component" value="Chromosome"/>
</dbReference>
<evidence type="ECO:0000313" key="2">
    <source>
        <dbReference type="EMBL" id="PQM26689.1"/>
    </source>
</evidence>
<dbReference type="EMBL" id="PHFW01000003">
    <property type="protein sequence ID" value="PQM26689.1"/>
    <property type="molecule type" value="Genomic_DNA"/>
</dbReference>
<keyword evidence="1" id="KW-0472">Membrane</keyword>
<keyword evidence="3" id="KW-1185">Reference proteome</keyword>
<gene>
    <name evidence="2" type="ORF">CVO77_16935</name>
</gene>
<comment type="caution">
    <text evidence="2">The sequence shown here is derived from an EMBL/GenBank/DDBJ whole genome shotgun (WGS) entry which is preliminary data.</text>
</comment>
<evidence type="ECO:0000256" key="1">
    <source>
        <dbReference type="SAM" id="Phobius"/>
    </source>
</evidence>
<reference evidence="3" key="1">
    <citation type="submission" date="2017-11" db="EMBL/GenBank/DDBJ databases">
        <title>The complete genome sequence of Sphingopyxis pomeranensis sp. nov. strain WS5A3p.</title>
        <authorList>
            <person name="Kaminski M.A."/>
        </authorList>
    </citation>
    <scope>NUCLEOTIDE SEQUENCE [LARGE SCALE GENOMIC DNA]</scope>
    <source>
        <strain evidence="3">WS5A3p</strain>
    </source>
</reference>
<dbReference type="RefSeq" id="WP_106000058.1">
    <property type="nucleotide sequence ID" value="NZ_CM009578.1"/>
</dbReference>
<sequence>MRNQVWIAAGVTGIAALALIALLLDRPAAPDTPQSDATVLLAEQPPVAASTLPRPAVGADATASGIAPGVEMQILRDAGDPGARLRDVRFADKEQRIACGEIMRSNTTEHVRFVWLGEPAKVIADEKGGGAYAQVAPLCYGKGAAGL</sequence>
<feature type="transmembrane region" description="Helical" evidence="1">
    <location>
        <begin position="6"/>
        <end position="24"/>
    </location>
</feature>
<name>A0A2S8B345_9SPHN</name>
<dbReference type="AlphaFoldDB" id="A0A2S8B345"/>
<protein>
    <submittedName>
        <fullName evidence="2">Uncharacterized protein</fullName>
    </submittedName>
</protein>
<accession>A0A2S8B345</accession>
<proteinExistence type="predicted"/>